<comment type="caution">
    <text evidence="1">The sequence shown here is derived from an EMBL/GenBank/DDBJ whole genome shotgun (WGS) entry which is preliminary data.</text>
</comment>
<organism evidence="1 2">
    <name type="scientific">Duganella lactea</name>
    <dbReference type="NCBI Taxonomy" id="2692173"/>
    <lineage>
        <taxon>Bacteria</taxon>
        <taxon>Pseudomonadati</taxon>
        <taxon>Pseudomonadota</taxon>
        <taxon>Betaproteobacteria</taxon>
        <taxon>Burkholderiales</taxon>
        <taxon>Oxalobacteraceae</taxon>
        <taxon>Telluria group</taxon>
        <taxon>Duganella</taxon>
    </lineage>
</organism>
<dbReference type="AlphaFoldDB" id="A0A6L8MJL4"/>
<dbReference type="InterPro" id="IPR009003">
    <property type="entry name" value="Peptidase_S1_PA"/>
</dbReference>
<dbReference type="RefSeq" id="WP_161020134.1">
    <property type="nucleotide sequence ID" value="NZ_WWCP01000018.1"/>
</dbReference>
<dbReference type="EMBL" id="WWCP01000018">
    <property type="protein sequence ID" value="MYM83350.1"/>
    <property type="molecule type" value="Genomic_DNA"/>
</dbReference>
<sequence>MSSLPQNFVKAMGDFVDPFVTAIALIKPGDTRNPPGDHEGTGNFVTIDNRIYIVTCEHVARSQSSGMLGWTPFGSNAGLSIPESFQSDPYPVDIAATRLSSNSWTLVPHRAQCATTEMFANTHSPVEGEFLYVFGFPGSEATAGFGQHLIRGIGVITHEGPYDPVLLKESPVPKEGIHLCLPYLPEVAEVVAGDNGVLPLGDGLSGSFLWNTRYKEVTDAGGAWSPTDAQITGLVWGHSQKAGMLIASRVEDFRQFLGI</sequence>
<proteinExistence type="predicted"/>
<evidence type="ECO:0000313" key="2">
    <source>
        <dbReference type="Proteomes" id="UP000474565"/>
    </source>
</evidence>
<evidence type="ECO:0000313" key="1">
    <source>
        <dbReference type="EMBL" id="MYM83350.1"/>
    </source>
</evidence>
<dbReference type="Proteomes" id="UP000474565">
    <property type="component" value="Unassembled WGS sequence"/>
</dbReference>
<evidence type="ECO:0008006" key="3">
    <source>
        <dbReference type="Google" id="ProtNLM"/>
    </source>
</evidence>
<accession>A0A6L8MJL4</accession>
<dbReference type="SUPFAM" id="SSF50494">
    <property type="entry name" value="Trypsin-like serine proteases"/>
    <property type="match status" value="1"/>
</dbReference>
<protein>
    <recommendedName>
        <fullName evidence="3">Trypsin-like peptidase domain-containing protein</fullName>
    </recommendedName>
</protein>
<name>A0A6L8MJL4_9BURK</name>
<gene>
    <name evidence="1" type="ORF">GTP44_15480</name>
</gene>
<reference evidence="1 2" key="1">
    <citation type="submission" date="2019-12" db="EMBL/GenBank/DDBJ databases">
        <title>Novel species isolated from a subtropical stream in China.</title>
        <authorList>
            <person name="Lu H."/>
        </authorList>
    </citation>
    <scope>NUCLEOTIDE SEQUENCE [LARGE SCALE GENOMIC DNA]</scope>
    <source>
        <strain evidence="1 2">FT50W</strain>
    </source>
</reference>